<gene>
    <name evidence="1" type="ORF">RPERSI_LOCUS22229</name>
</gene>
<organism evidence="1 2">
    <name type="scientific">Racocetra persica</name>
    <dbReference type="NCBI Taxonomy" id="160502"/>
    <lineage>
        <taxon>Eukaryota</taxon>
        <taxon>Fungi</taxon>
        <taxon>Fungi incertae sedis</taxon>
        <taxon>Mucoromycota</taxon>
        <taxon>Glomeromycotina</taxon>
        <taxon>Glomeromycetes</taxon>
        <taxon>Diversisporales</taxon>
        <taxon>Gigasporaceae</taxon>
        <taxon>Racocetra</taxon>
    </lineage>
</organism>
<dbReference type="EMBL" id="CAJVQC010066800">
    <property type="protein sequence ID" value="CAG8806733.1"/>
    <property type="molecule type" value="Genomic_DNA"/>
</dbReference>
<dbReference type="Proteomes" id="UP000789920">
    <property type="component" value="Unassembled WGS sequence"/>
</dbReference>
<sequence length="61" mass="7054">LLAKNNLVVQELSNNIEEYIQMIDQPAMTEDVLIDEKAVEALEKVIRYQEGFNIKKGFDKN</sequence>
<proteinExistence type="predicted"/>
<feature type="non-terminal residue" evidence="1">
    <location>
        <position position="1"/>
    </location>
</feature>
<accession>A0ACA9RRN1</accession>
<evidence type="ECO:0000313" key="1">
    <source>
        <dbReference type="EMBL" id="CAG8806733.1"/>
    </source>
</evidence>
<keyword evidence="2" id="KW-1185">Reference proteome</keyword>
<name>A0ACA9RRN1_9GLOM</name>
<reference evidence="1" key="1">
    <citation type="submission" date="2021-06" db="EMBL/GenBank/DDBJ databases">
        <authorList>
            <person name="Kallberg Y."/>
            <person name="Tangrot J."/>
            <person name="Rosling A."/>
        </authorList>
    </citation>
    <scope>NUCLEOTIDE SEQUENCE</scope>
    <source>
        <strain evidence="1">MA461A</strain>
    </source>
</reference>
<comment type="caution">
    <text evidence="1">The sequence shown here is derived from an EMBL/GenBank/DDBJ whole genome shotgun (WGS) entry which is preliminary data.</text>
</comment>
<evidence type="ECO:0000313" key="2">
    <source>
        <dbReference type="Proteomes" id="UP000789920"/>
    </source>
</evidence>
<protein>
    <submittedName>
        <fullName evidence="1">20647_t:CDS:1</fullName>
    </submittedName>
</protein>
<feature type="non-terminal residue" evidence="1">
    <location>
        <position position="61"/>
    </location>
</feature>